<evidence type="ECO:0008006" key="4">
    <source>
        <dbReference type="Google" id="ProtNLM"/>
    </source>
</evidence>
<proteinExistence type="predicted"/>
<evidence type="ECO:0000313" key="3">
    <source>
        <dbReference type="Proteomes" id="UP000029737"/>
    </source>
</evidence>
<accession>A0ABR4WYH4</accession>
<dbReference type="Proteomes" id="UP000029737">
    <property type="component" value="Unassembled WGS sequence"/>
</dbReference>
<organism evidence="2 3">
    <name type="scientific">Actinopolyspora erythraea</name>
    <dbReference type="NCBI Taxonomy" id="414996"/>
    <lineage>
        <taxon>Bacteria</taxon>
        <taxon>Bacillati</taxon>
        <taxon>Actinomycetota</taxon>
        <taxon>Actinomycetes</taxon>
        <taxon>Actinopolysporales</taxon>
        <taxon>Actinopolysporaceae</taxon>
        <taxon>Actinopolyspora</taxon>
    </lineage>
</organism>
<feature type="compositionally biased region" description="Basic and acidic residues" evidence="1">
    <location>
        <begin position="14"/>
        <end position="25"/>
    </location>
</feature>
<reference evidence="2 3" key="1">
    <citation type="journal article" date="2014" name="PLoS ONE">
        <title>Identification and Characterization of a New Erythromycin Biosynthetic Gene Cluster in Actinopolyspora erythraea YIM90600, a Novel Erythronolide-Producing Halophilic Actinomycete Isolated from Salt Field.</title>
        <authorList>
            <person name="Chen D."/>
            <person name="Feng J."/>
            <person name="Huang L."/>
            <person name="Zhang Q."/>
            <person name="Wu J."/>
            <person name="Zhu X."/>
            <person name="Duan Y."/>
            <person name="Xu Z."/>
        </authorList>
    </citation>
    <scope>NUCLEOTIDE SEQUENCE [LARGE SCALE GENOMIC DNA]</scope>
    <source>
        <strain evidence="2 3">YIM90600</strain>
    </source>
</reference>
<feature type="region of interest" description="Disordered" evidence="1">
    <location>
        <begin position="152"/>
        <end position="189"/>
    </location>
</feature>
<gene>
    <name evidence="2" type="ORF">IL38_24095</name>
</gene>
<name>A0ABR4WYH4_9ACTN</name>
<feature type="region of interest" description="Disordered" evidence="1">
    <location>
        <begin position="1"/>
        <end position="27"/>
    </location>
</feature>
<dbReference type="EMBL" id="JPMV01000046">
    <property type="protein sequence ID" value="KGI79381.1"/>
    <property type="molecule type" value="Genomic_DNA"/>
</dbReference>
<dbReference type="RefSeq" id="WP_043578925.1">
    <property type="nucleotide sequence ID" value="NZ_KN214181.1"/>
</dbReference>
<keyword evidence="3" id="KW-1185">Reference proteome</keyword>
<comment type="caution">
    <text evidence="2">The sequence shown here is derived from an EMBL/GenBank/DDBJ whole genome shotgun (WGS) entry which is preliminary data.</text>
</comment>
<protein>
    <recommendedName>
        <fullName evidence="4">Tail assembly chaperone</fullName>
    </recommendedName>
</protein>
<sequence>MTASGSSSSASTFHSDEIEIPERPTHTVTLAGREITARSPKMKTWMDTGFMLERLEQARTAQNKLSTASLTMTAAERRELEEAASDGPPVRELHFTVLHFLEACLPSADTQAVLDAYQDEDRDDVDVPQMYDVAFELYSAFEPWFTERAQQMGMTLPQADPQQAREAAEGNRASRRAASSGSGGGARRR</sequence>
<evidence type="ECO:0000313" key="2">
    <source>
        <dbReference type="EMBL" id="KGI79381.1"/>
    </source>
</evidence>
<evidence type="ECO:0000256" key="1">
    <source>
        <dbReference type="SAM" id="MobiDB-lite"/>
    </source>
</evidence>
<feature type="compositionally biased region" description="Low complexity" evidence="1">
    <location>
        <begin position="1"/>
        <end position="11"/>
    </location>
</feature>